<accession>A0A4R1SCJ8</accession>
<comment type="caution">
    <text evidence="5">The sequence shown here is derived from an EMBL/GenBank/DDBJ whole genome shotgun (WGS) entry which is preliminary data.</text>
</comment>
<sequence>MLLKGGMMMRGMIGLKKAAKYLLLPLGWVIRTVWPRRDEVIILMYHRVCAGVGKELAVTPADFAWHLDYLRRHHYAVIPLDRAWEMLRAGTVRGKSVVLTFDDGYADYDQNARPLLEALGYPSTLYLVPGWIGTGRVFPWDRDSGESPLLGWERLRQLAATGLVSFGSHTLDHIDLAGLDEAALDREVAGSRRLLEQRLKQPVRHFAYPRGISDGPAERWVGAHYQTGVLISTGRRVARTIRPEDRVRLKRVPIQNSDGRWLFVAKLKGWLIGEEWLRQWTWRLLHRPARPQAAGAGPAPRRCRLLMGVTLSELGGAQKVVFELLKSLGEDEYETTVATAPGGELLQWIAQLNAARRTPVRVVLLPSLRREIAPWNDLRTLFRLWRLCRAGKYDVAHFHSSKMGILGPIAAFAAGVKRSCFSVHGWGIQETQGRVVRAGLGLLVRLANSLCAAVACVSEATLQQGLRHHWLDPRKSRVIHNGLAEAPAARGKLRRELGIGAATPVLGTILRLAEQKEPLAPVRLARLLRERGREFRLVIIGDGPLQEECRREIRRCGLEAVVLLLGTRHDARELLNDFDIALLFSRWEALPLMVIEAMLAGKPVVASRVGGLPELVRHGATGYLVGDDQLETAAAYVEELLDDAALRKRMGEAGRSLAGRQFSDPQMVAAYREMYRGEPPCGAAGSPGLPGAAAGPGKG</sequence>
<keyword evidence="5" id="KW-0808">Transferase</keyword>
<reference evidence="5 6" key="1">
    <citation type="submission" date="2019-03" db="EMBL/GenBank/DDBJ databases">
        <title>Genomic Encyclopedia of Type Strains, Phase IV (KMG-IV): sequencing the most valuable type-strain genomes for metagenomic binning, comparative biology and taxonomic classification.</title>
        <authorList>
            <person name="Goeker M."/>
        </authorList>
    </citation>
    <scope>NUCLEOTIDE SEQUENCE [LARGE SCALE GENOMIC DNA]</scope>
    <source>
        <strain evidence="5 6">LX-B</strain>
    </source>
</reference>
<dbReference type="GO" id="GO:0016757">
    <property type="term" value="F:glycosyltransferase activity"/>
    <property type="evidence" value="ECO:0007669"/>
    <property type="project" value="InterPro"/>
</dbReference>
<dbReference type="SUPFAM" id="SSF53756">
    <property type="entry name" value="UDP-Glycosyltransferase/glycogen phosphorylase"/>
    <property type="match status" value="1"/>
</dbReference>
<dbReference type="InterPro" id="IPR011330">
    <property type="entry name" value="Glyco_hydro/deAcase_b/a-brl"/>
</dbReference>
<dbReference type="AlphaFoldDB" id="A0A4R1SCJ8"/>
<dbReference type="GO" id="GO:0005576">
    <property type="term" value="C:extracellular region"/>
    <property type="evidence" value="ECO:0007669"/>
    <property type="project" value="UniProtKB-SubCell"/>
</dbReference>
<dbReference type="InterPro" id="IPR001296">
    <property type="entry name" value="Glyco_trans_1"/>
</dbReference>
<evidence type="ECO:0000313" key="5">
    <source>
        <dbReference type="EMBL" id="TCL76750.1"/>
    </source>
</evidence>
<dbReference type="CDD" id="cd10918">
    <property type="entry name" value="CE4_NodB_like_5s_6s"/>
    <property type="match status" value="1"/>
</dbReference>
<name>A0A4R1SCJ8_HYDET</name>
<dbReference type="PROSITE" id="PS51677">
    <property type="entry name" value="NODB"/>
    <property type="match status" value="1"/>
</dbReference>
<dbReference type="Pfam" id="PF01522">
    <property type="entry name" value="Polysacc_deac_1"/>
    <property type="match status" value="1"/>
</dbReference>
<dbReference type="Proteomes" id="UP000295008">
    <property type="component" value="Unassembled WGS sequence"/>
</dbReference>
<evidence type="ECO:0000256" key="2">
    <source>
        <dbReference type="ARBA" id="ARBA00022729"/>
    </source>
</evidence>
<dbReference type="Gene3D" id="3.20.20.370">
    <property type="entry name" value="Glycoside hydrolase/deacetylase"/>
    <property type="match status" value="1"/>
</dbReference>
<dbReference type="InterPro" id="IPR051398">
    <property type="entry name" value="Polysacch_Deacetylase"/>
</dbReference>
<keyword evidence="2" id="KW-0732">Signal</keyword>
<gene>
    <name evidence="5" type="ORF">EDC14_100130</name>
</gene>
<dbReference type="Gene3D" id="3.40.50.2000">
    <property type="entry name" value="Glycogen Phosphorylase B"/>
    <property type="match status" value="2"/>
</dbReference>
<dbReference type="InterPro" id="IPR028098">
    <property type="entry name" value="Glyco_trans_4-like_N"/>
</dbReference>
<dbReference type="GO" id="GO:0005975">
    <property type="term" value="P:carbohydrate metabolic process"/>
    <property type="evidence" value="ECO:0007669"/>
    <property type="project" value="InterPro"/>
</dbReference>
<dbReference type="EMBL" id="SLUN01000001">
    <property type="protein sequence ID" value="TCL76750.1"/>
    <property type="molecule type" value="Genomic_DNA"/>
</dbReference>
<dbReference type="SUPFAM" id="SSF88713">
    <property type="entry name" value="Glycoside hydrolase/deacetylase"/>
    <property type="match status" value="1"/>
</dbReference>
<proteinExistence type="predicted"/>
<evidence type="ECO:0000313" key="6">
    <source>
        <dbReference type="Proteomes" id="UP000295008"/>
    </source>
</evidence>
<dbReference type="OrthoDB" id="9806653at2"/>
<comment type="subcellular location">
    <subcellularLocation>
        <location evidence="1">Secreted</location>
    </subcellularLocation>
</comment>
<feature type="compositionally biased region" description="Low complexity" evidence="3">
    <location>
        <begin position="680"/>
        <end position="693"/>
    </location>
</feature>
<evidence type="ECO:0000256" key="3">
    <source>
        <dbReference type="SAM" id="MobiDB-lite"/>
    </source>
</evidence>
<dbReference type="GO" id="GO:0016810">
    <property type="term" value="F:hydrolase activity, acting on carbon-nitrogen (but not peptide) bonds"/>
    <property type="evidence" value="ECO:0007669"/>
    <property type="project" value="InterPro"/>
</dbReference>
<dbReference type="InterPro" id="IPR002509">
    <property type="entry name" value="NODB_dom"/>
</dbReference>
<keyword evidence="6" id="KW-1185">Reference proteome</keyword>
<dbReference type="CDD" id="cd03808">
    <property type="entry name" value="GT4_CapM-like"/>
    <property type="match status" value="1"/>
</dbReference>
<evidence type="ECO:0000259" key="4">
    <source>
        <dbReference type="PROSITE" id="PS51677"/>
    </source>
</evidence>
<dbReference type="Pfam" id="PF13439">
    <property type="entry name" value="Glyco_transf_4"/>
    <property type="match status" value="1"/>
</dbReference>
<dbReference type="PANTHER" id="PTHR34216">
    <property type="match status" value="1"/>
</dbReference>
<organism evidence="5 6">
    <name type="scientific">Hydrogenispora ethanolica</name>
    <dbReference type="NCBI Taxonomy" id="1082276"/>
    <lineage>
        <taxon>Bacteria</taxon>
        <taxon>Bacillati</taxon>
        <taxon>Bacillota</taxon>
        <taxon>Hydrogenispora</taxon>
    </lineage>
</organism>
<dbReference type="PANTHER" id="PTHR34216:SF3">
    <property type="entry name" value="POLY-BETA-1,6-N-ACETYL-D-GLUCOSAMINE N-DEACETYLASE"/>
    <property type="match status" value="1"/>
</dbReference>
<dbReference type="Pfam" id="PF00534">
    <property type="entry name" value="Glycos_transf_1"/>
    <property type="match status" value="1"/>
</dbReference>
<feature type="region of interest" description="Disordered" evidence="3">
    <location>
        <begin position="680"/>
        <end position="699"/>
    </location>
</feature>
<evidence type="ECO:0000256" key="1">
    <source>
        <dbReference type="ARBA" id="ARBA00004613"/>
    </source>
</evidence>
<protein>
    <submittedName>
        <fullName evidence="5">Glycosyltransferase involved in cell wall biosynthesis</fullName>
    </submittedName>
</protein>
<feature type="domain" description="NodB homology" evidence="4">
    <location>
        <begin position="95"/>
        <end position="215"/>
    </location>
</feature>